<gene>
    <name evidence="1" type="ordered locus">Cwoe_0738</name>
</gene>
<proteinExistence type="predicted"/>
<dbReference type="HOGENOM" id="CLU_2218587_0_0_11"/>
<dbReference type="AlphaFoldDB" id="D3FAA2"/>
<dbReference type="EMBL" id="CP001854">
    <property type="protein sequence ID" value="ADB49171.1"/>
    <property type="molecule type" value="Genomic_DNA"/>
</dbReference>
<evidence type="ECO:0000313" key="2">
    <source>
        <dbReference type="Proteomes" id="UP000008229"/>
    </source>
</evidence>
<reference evidence="2" key="2">
    <citation type="submission" date="2010-01" db="EMBL/GenBank/DDBJ databases">
        <title>The complete genome of Conexibacter woesei DSM 14684.</title>
        <authorList>
            <consortium name="US DOE Joint Genome Institute (JGI-PGF)"/>
            <person name="Lucas S."/>
            <person name="Copeland A."/>
            <person name="Lapidus A."/>
            <person name="Glavina del Rio T."/>
            <person name="Dalin E."/>
            <person name="Tice H."/>
            <person name="Bruce D."/>
            <person name="Goodwin L."/>
            <person name="Pitluck S."/>
            <person name="Kyrpides N."/>
            <person name="Mavromatis K."/>
            <person name="Ivanova N."/>
            <person name="Mikhailova N."/>
            <person name="Chertkov O."/>
            <person name="Brettin T."/>
            <person name="Detter J.C."/>
            <person name="Han C."/>
            <person name="Larimer F."/>
            <person name="Land M."/>
            <person name="Hauser L."/>
            <person name="Markowitz V."/>
            <person name="Cheng J.-F."/>
            <person name="Hugenholtz P."/>
            <person name="Woyke T."/>
            <person name="Wu D."/>
            <person name="Pukall R."/>
            <person name="Steenblock K."/>
            <person name="Schneider S."/>
            <person name="Klenk H.-P."/>
            <person name="Eisen J.A."/>
        </authorList>
    </citation>
    <scope>NUCLEOTIDE SEQUENCE [LARGE SCALE GENOMIC DNA]</scope>
    <source>
        <strain evidence="2">DSM 14684 / CIP 108061 / JCM 11494 / NBRC 100937 / ID131577</strain>
    </source>
</reference>
<sequence>MHFTTPYHRMMDAILRDVVGFEVDGVRVLEAQFGRPFSALDDDSDAILVTLIITDTADDELTWPREATKAISDLAYDAIRRIDPWMDSVVLLRSEHPNYGNGRETR</sequence>
<dbReference type="RefSeq" id="WP_012932224.1">
    <property type="nucleotide sequence ID" value="NC_013739.1"/>
</dbReference>
<name>D3FAA2_CONWI</name>
<keyword evidence="2" id="KW-1185">Reference proteome</keyword>
<evidence type="ECO:0000313" key="1">
    <source>
        <dbReference type="EMBL" id="ADB49171.1"/>
    </source>
</evidence>
<dbReference type="Proteomes" id="UP000008229">
    <property type="component" value="Chromosome"/>
</dbReference>
<organism evidence="1 2">
    <name type="scientific">Conexibacter woesei (strain DSM 14684 / CCUG 47730 / CIP 108061 / JCM 11494 / NBRC 100937 / ID131577)</name>
    <dbReference type="NCBI Taxonomy" id="469383"/>
    <lineage>
        <taxon>Bacteria</taxon>
        <taxon>Bacillati</taxon>
        <taxon>Actinomycetota</taxon>
        <taxon>Thermoleophilia</taxon>
        <taxon>Solirubrobacterales</taxon>
        <taxon>Conexibacteraceae</taxon>
        <taxon>Conexibacter</taxon>
    </lineage>
</organism>
<reference evidence="1 2" key="1">
    <citation type="journal article" date="2010" name="Stand. Genomic Sci.">
        <title>Complete genome sequence of Conexibacter woesei type strain (ID131577).</title>
        <authorList>
            <person name="Pukall R."/>
            <person name="Lapidus A."/>
            <person name="Glavina Del Rio T."/>
            <person name="Copeland A."/>
            <person name="Tice H."/>
            <person name="Cheng J.-F."/>
            <person name="Lucas S."/>
            <person name="Chen F."/>
            <person name="Nolan M."/>
            <person name="Bruce D."/>
            <person name="Goodwin L."/>
            <person name="Pitluck S."/>
            <person name="Mavromatis K."/>
            <person name="Ivanova N."/>
            <person name="Ovchinnikova G."/>
            <person name="Pati A."/>
            <person name="Chen A."/>
            <person name="Palaniappan K."/>
            <person name="Land M."/>
            <person name="Hauser L."/>
            <person name="Chang Y.-J."/>
            <person name="Jeffries C.D."/>
            <person name="Chain P."/>
            <person name="Meincke L."/>
            <person name="Sims D."/>
            <person name="Brettin T."/>
            <person name="Detter J.C."/>
            <person name="Rohde M."/>
            <person name="Goeker M."/>
            <person name="Bristow J."/>
            <person name="Eisen J.A."/>
            <person name="Markowitz V."/>
            <person name="Kyrpides N.C."/>
            <person name="Klenk H.-P."/>
            <person name="Hugenholtz P."/>
        </authorList>
    </citation>
    <scope>NUCLEOTIDE SEQUENCE [LARGE SCALE GENOMIC DNA]</scope>
    <source>
        <strain evidence="2">DSM 14684 / CIP 108061 / JCM 11494 / NBRC 100937 / ID131577</strain>
    </source>
</reference>
<accession>D3FAA2</accession>
<dbReference type="KEGG" id="cwo:Cwoe_0738"/>
<dbReference type="STRING" id="469383.Cwoe_0738"/>
<protein>
    <submittedName>
        <fullName evidence="1">Uncharacterized protein</fullName>
    </submittedName>
</protein>